<feature type="transmembrane region" description="Helical" evidence="5">
    <location>
        <begin position="298"/>
        <end position="318"/>
    </location>
</feature>
<dbReference type="GO" id="GO:0016874">
    <property type="term" value="F:ligase activity"/>
    <property type="evidence" value="ECO:0007669"/>
    <property type="project" value="UniProtKB-KW"/>
</dbReference>
<dbReference type="GO" id="GO:0016020">
    <property type="term" value="C:membrane"/>
    <property type="evidence" value="ECO:0007669"/>
    <property type="project" value="UniProtKB-SubCell"/>
</dbReference>
<feature type="transmembrane region" description="Helical" evidence="5">
    <location>
        <begin position="172"/>
        <end position="188"/>
    </location>
</feature>
<comment type="subcellular location">
    <subcellularLocation>
        <location evidence="1">Membrane</location>
        <topology evidence="1">Multi-pass membrane protein</topology>
    </subcellularLocation>
</comment>
<feature type="transmembrane region" description="Helical" evidence="5">
    <location>
        <begin position="194"/>
        <end position="209"/>
    </location>
</feature>
<sequence length="384" mass="44740">MNITVDKLGFWIIIFLTFSANISVAGVNLSVGLLFILLFIHLFQKRIDIKAIYKESKEVINAILIFFAVLVLSIVFSDYYKLGLDYLDKILRYLIIYFSIIHFIKKKDQLNKIFISLSLSILISSLFSIYQYFILNLRRPAGFLSTLTNESVLLMVLSIMVMLIYRTENKARYYYIFVSLISVLSLIVSNTRGAWIALIIGLLFFAFFVDKKMLVALFIISIVIIVLFPSFKARFNSIFDLNNSSNNERILMWRSAFEMWKDRPIFGHGIGSFEKLYPEKYILDIARVKGRMYAHSNIFDLLAETGIFGLISYLYLFFSIIKHGINRLRILKVKEKTIVYGYFLSFMTFFIHGLTFTNIFISHSANIFWVIIALYIVDLRLLKT</sequence>
<feature type="transmembrane region" description="Helical" evidence="5">
    <location>
        <begin position="367"/>
        <end position="382"/>
    </location>
</feature>
<keyword evidence="7" id="KW-0436">Ligase</keyword>
<feature type="transmembrane region" description="Helical" evidence="5">
    <location>
        <begin position="12"/>
        <end position="39"/>
    </location>
</feature>
<gene>
    <name evidence="7" type="ORF">C8C76_103103</name>
</gene>
<reference evidence="7 8" key="1">
    <citation type="submission" date="2018-04" db="EMBL/GenBank/DDBJ databases">
        <title>Subsurface microbial communities from deep shales in Ohio and West Virginia, USA.</title>
        <authorList>
            <person name="Wrighton K."/>
        </authorList>
    </citation>
    <scope>NUCLEOTIDE SEQUENCE [LARGE SCALE GENOMIC DNA]</scope>
    <source>
        <strain evidence="7 8">WC1</strain>
    </source>
</reference>
<evidence type="ECO:0000313" key="7">
    <source>
        <dbReference type="EMBL" id="PTW02246.1"/>
    </source>
</evidence>
<organism evidence="7 8">
    <name type="scientific">Halanaerobium saccharolyticum</name>
    <dbReference type="NCBI Taxonomy" id="43595"/>
    <lineage>
        <taxon>Bacteria</taxon>
        <taxon>Bacillati</taxon>
        <taxon>Bacillota</taxon>
        <taxon>Clostridia</taxon>
        <taxon>Halanaerobiales</taxon>
        <taxon>Halanaerobiaceae</taxon>
        <taxon>Halanaerobium</taxon>
    </lineage>
</organism>
<proteinExistence type="predicted"/>
<evidence type="ECO:0000256" key="4">
    <source>
        <dbReference type="ARBA" id="ARBA00023136"/>
    </source>
</evidence>
<feature type="transmembrane region" description="Helical" evidence="5">
    <location>
        <begin position="86"/>
        <end position="104"/>
    </location>
</feature>
<feature type="transmembrane region" description="Helical" evidence="5">
    <location>
        <begin position="59"/>
        <end position="80"/>
    </location>
</feature>
<feature type="domain" description="O-antigen ligase-related" evidence="6">
    <location>
        <begin position="178"/>
        <end position="314"/>
    </location>
</feature>
<keyword evidence="4 5" id="KW-0472">Membrane</keyword>
<name>A0A2T5RQI8_9FIRM</name>
<dbReference type="RefSeq" id="WP_108138271.1">
    <property type="nucleotide sequence ID" value="NZ_QAXS01000003.1"/>
</dbReference>
<dbReference type="PANTHER" id="PTHR37422">
    <property type="entry name" value="TEICHURONIC ACID BIOSYNTHESIS PROTEIN TUAE"/>
    <property type="match status" value="1"/>
</dbReference>
<dbReference type="OrthoDB" id="9806320at2"/>
<accession>A0A2T5RQI8</accession>
<feature type="transmembrane region" description="Helical" evidence="5">
    <location>
        <begin position="339"/>
        <end position="361"/>
    </location>
</feature>
<feature type="transmembrane region" description="Helical" evidence="5">
    <location>
        <begin position="141"/>
        <end position="165"/>
    </location>
</feature>
<dbReference type="EMBL" id="QAXS01000003">
    <property type="protein sequence ID" value="PTW02246.1"/>
    <property type="molecule type" value="Genomic_DNA"/>
</dbReference>
<evidence type="ECO:0000256" key="5">
    <source>
        <dbReference type="SAM" id="Phobius"/>
    </source>
</evidence>
<dbReference type="InterPro" id="IPR051533">
    <property type="entry name" value="WaaL-like"/>
</dbReference>
<keyword evidence="2 5" id="KW-0812">Transmembrane</keyword>
<evidence type="ECO:0000313" key="8">
    <source>
        <dbReference type="Proteomes" id="UP000244089"/>
    </source>
</evidence>
<dbReference type="Pfam" id="PF04932">
    <property type="entry name" value="Wzy_C"/>
    <property type="match status" value="1"/>
</dbReference>
<evidence type="ECO:0000259" key="6">
    <source>
        <dbReference type="Pfam" id="PF04932"/>
    </source>
</evidence>
<keyword evidence="3 5" id="KW-1133">Transmembrane helix</keyword>
<feature type="transmembrane region" description="Helical" evidence="5">
    <location>
        <begin position="113"/>
        <end position="135"/>
    </location>
</feature>
<evidence type="ECO:0000256" key="2">
    <source>
        <dbReference type="ARBA" id="ARBA00022692"/>
    </source>
</evidence>
<dbReference type="Proteomes" id="UP000244089">
    <property type="component" value="Unassembled WGS sequence"/>
</dbReference>
<feature type="transmembrane region" description="Helical" evidence="5">
    <location>
        <begin position="214"/>
        <end position="231"/>
    </location>
</feature>
<comment type="caution">
    <text evidence="7">The sequence shown here is derived from an EMBL/GenBank/DDBJ whole genome shotgun (WGS) entry which is preliminary data.</text>
</comment>
<dbReference type="InterPro" id="IPR007016">
    <property type="entry name" value="O-antigen_ligase-rel_domated"/>
</dbReference>
<dbReference type="PANTHER" id="PTHR37422:SF17">
    <property type="entry name" value="O-ANTIGEN LIGASE"/>
    <property type="match status" value="1"/>
</dbReference>
<protein>
    <submittedName>
        <fullName evidence="7">O-antigen ligase</fullName>
    </submittedName>
</protein>
<evidence type="ECO:0000256" key="3">
    <source>
        <dbReference type="ARBA" id="ARBA00022989"/>
    </source>
</evidence>
<evidence type="ECO:0000256" key="1">
    <source>
        <dbReference type="ARBA" id="ARBA00004141"/>
    </source>
</evidence>
<dbReference type="AlphaFoldDB" id="A0A2T5RQI8"/>